<dbReference type="AlphaFoldDB" id="A0A062UW00"/>
<keyword evidence="5" id="KW-0249">Electron transport</keyword>
<evidence type="ECO:0000256" key="1">
    <source>
        <dbReference type="ARBA" id="ARBA00004196"/>
    </source>
</evidence>
<keyword evidence="4" id="KW-0479">Metal-binding</keyword>
<keyword evidence="3" id="KW-0349">Heme</keyword>
<keyword evidence="8" id="KW-1133">Transmembrane helix</keyword>
<feature type="transmembrane region" description="Helical" evidence="8">
    <location>
        <begin position="291"/>
        <end position="308"/>
    </location>
</feature>
<organism evidence="10 11">
    <name type="scientific">Candidatus Methanoperedens nitratireducens</name>
    <dbReference type="NCBI Taxonomy" id="1392998"/>
    <lineage>
        <taxon>Archaea</taxon>
        <taxon>Methanobacteriati</taxon>
        <taxon>Methanobacteriota</taxon>
        <taxon>Stenosarchaea group</taxon>
        <taxon>Methanomicrobia</taxon>
        <taxon>Methanosarcinales</taxon>
        <taxon>ANME-2 cluster</taxon>
        <taxon>Candidatus Methanoperedentaceae</taxon>
        <taxon>Candidatus Methanoperedens</taxon>
    </lineage>
</organism>
<keyword evidence="7" id="KW-0175">Coiled coil</keyword>
<comment type="caution">
    <text evidence="10">The sequence shown here is derived from an EMBL/GenBank/DDBJ whole genome shotgun (WGS) entry which is preliminary data.</text>
</comment>
<evidence type="ECO:0000256" key="8">
    <source>
        <dbReference type="SAM" id="Phobius"/>
    </source>
</evidence>
<comment type="subcellular location">
    <subcellularLocation>
        <location evidence="1">Cell envelope</location>
    </subcellularLocation>
</comment>
<keyword evidence="2" id="KW-0813">Transport</keyword>
<evidence type="ECO:0000259" key="9">
    <source>
        <dbReference type="Pfam" id="PF14537"/>
    </source>
</evidence>
<feature type="domain" description="Tetrahaem cytochrome" evidence="9">
    <location>
        <begin position="87"/>
        <end position="188"/>
    </location>
</feature>
<dbReference type="InterPro" id="IPR012286">
    <property type="entry name" value="Tetrahaem_cytochrome"/>
</dbReference>
<keyword evidence="8" id="KW-0812">Transmembrane</keyword>
<gene>
    <name evidence="10" type="ORF">ANME2D_03236</name>
</gene>
<evidence type="ECO:0000313" key="11">
    <source>
        <dbReference type="Proteomes" id="UP000027153"/>
    </source>
</evidence>
<dbReference type="RefSeq" id="WP_048093461.1">
    <property type="nucleotide sequence ID" value="NZ_JMIY01000007.1"/>
</dbReference>
<keyword evidence="8" id="KW-0472">Membrane</keyword>
<evidence type="ECO:0000256" key="3">
    <source>
        <dbReference type="ARBA" id="ARBA00022617"/>
    </source>
</evidence>
<dbReference type="InterPro" id="IPR036280">
    <property type="entry name" value="Multihaem_cyt_sf"/>
</dbReference>
<sequence>MKYKKRIILFSLLFVIFIIFIVPGALADSSCLDCHEKLSAFNETEKLFNEIRVKHLARDVSCSLDCHAATLDKFAKSNYEQWTRSKHAQFNVSCESCHGGNPGSDIKDEAHTGVRRSSDPDSTVFYRNVPETCGECHVDELNQFRDSKHYQRLKALKQAPTCDTCHAPHEFKVLNMSEIHGMCSNCHNPDMRIAPLDVPDMAIASLEDAERLNDEIKKAMDAIKFAKQQGEDVSEAQKDLENAESIRDQLPVLWHSFDLAQFESVIDSGIEAARRAQMDSDTPAATPSTPGAGAMLSLAGIIAIYLLLRRGKG</sequence>
<dbReference type="SUPFAM" id="SSF48695">
    <property type="entry name" value="Multiheme cytochromes"/>
    <property type="match status" value="1"/>
</dbReference>
<accession>A0A062UW00</accession>
<evidence type="ECO:0000256" key="2">
    <source>
        <dbReference type="ARBA" id="ARBA00022448"/>
    </source>
</evidence>
<evidence type="ECO:0000256" key="7">
    <source>
        <dbReference type="SAM" id="Coils"/>
    </source>
</evidence>
<evidence type="ECO:0000256" key="6">
    <source>
        <dbReference type="ARBA" id="ARBA00023004"/>
    </source>
</evidence>
<dbReference type="Pfam" id="PF14537">
    <property type="entry name" value="Cytochrom_c3_2"/>
    <property type="match status" value="1"/>
</dbReference>
<dbReference type="OrthoDB" id="146949at2157"/>
<name>A0A062UW00_9EURY</name>
<protein>
    <recommendedName>
        <fullName evidence="9">Tetrahaem cytochrome domain-containing protein</fullName>
    </recommendedName>
</protein>
<dbReference type="Gene3D" id="1.10.780.10">
    <property type="entry name" value="Hydroxylamine Oxidoreductase, Chain A, domain 1"/>
    <property type="match status" value="1"/>
</dbReference>
<reference evidence="10 11" key="1">
    <citation type="journal article" date="2013" name="Nature">
        <title>Anaerobic oxidation of methane coupled to nitrate reduction in a novel archaeal lineage.</title>
        <authorList>
            <person name="Haroon M.F."/>
            <person name="Hu S."/>
            <person name="Shi Y."/>
            <person name="Imelfort M."/>
            <person name="Keller J."/>
            <person name="Hugenholtz P."/>
            <person name="Yuan Z."/>
            <person name="Tyson G.W."/>
        </authorList>
    </citation>
    <scope>NUCLEOTIDE SEQUENCE [LARGE SCALE GENOMIC DNA]</scope>
    <source>
        <strain evidence="10 11">ANME-2d</strain>
    </source>
</reference>
<dbReference type="EMBL" id="JMIY01000007">
    <property type="protein sequence ID" value="KCZ71201.1"/>
    <property type="molecule type" value="Genomic_DNA"/>
</dbReference>
<evidence type="ECO:0000256" key="5">
    <source>
        <dbReference type="ARBA" id="ARBA00022982"/>
    </source>
</evidence>
<keyword evidence="6" id="KW-0408">Iron</keyword>
<keyword evidence="11" id="KW-1185">Reference proteome</keyword>
<feature type="coiled-coil region" evidence="7">
    <location>
        <begin position="206"/>
        <end position="246"/>
    </location>
</feature>
<evidence type="ECO:0000256" key="4">
    <source>
        <dbReference type="ARBA" id="ARBA00022723"/>
    </source>
</evidence>
<dbReference type="Proteomes" id="UP000027153">
    <property type="component" value="Unassembled WGS sequence"/>
</dbReference>
<dbReference type="GO" id="GO:0046872">
    <property type="term" value="F:metal ion binding"/>
    <property type="evidence" value="ECO:0007669"/>
    <property type="project" value="UniProtKB-KW"/>
</dbReference>
<evidence type="ECO:0000313" key="10">
    <source>
        <dbReference type="EMBL" id="KCZ71201.1"/>
    </source>
</evidence>
<proteinExistence type="predicted"/>